<evidence type="ECO:0000259" key="2">
    <source>
        <dbReference type="Pfam" id="PF00264"/>
    </source>
</evidence>
<evidence type="ECO:0000313" key="4">
    <source>
        <dbReference type="Proteomes" id="UP000050761"/>
    </source>
</evidence>
<feature type="domain" description="Tyrosinase copper-binding" evidence="2">
    <location>
        <begin position="39"/>
        <end position="70"/>
    </location>
</feature>
<keyword evidence="1" id="KW-0479">Metal-binding</keyword>
<evidence type="ECO:0000256" key="1">
    <source>
        <dbReference type="ARBA" id="ARBA00022723"/>
    </source>
</evidence>
<dbReference type="EMBL" id="UZAH01033730">
    <property type="protein sequence ID" value="VDP30926.1"/>
    <property type="molecule type" value="Genomic_DNA"/>
</dbReference>
<evidence type="ECO:0000313" key="5">
    <source>
        <dbReference type="WBParaSite" id="HPBE_0002218601-mRNA-1"/>
    </source>
</evidence>
<reference evidence="5" key="2">
    <citation type="submission" date="2019-09" db="UniProtKB">
        <authorList>
            <consortium name="WormBaseParasite"/>
        </authorList>
    </citation>
    <scope>IDENTIFICATION</scope>
</reference>
<dbReference type="Proteomes" id="UP000050761">
    <property type="component" value="Unassembled WGS sequence"/>
</dbReference>
<name>A0A183GHW7_HELPZ</name>
<evidence type="ECO:0000313" key="3">
    <source>
        <dbReference type="EMBL" id="VDP30926.1"/>
    </source>
</evidence>
<dbReference type="WBParaSite" id="HPBE_0002218601-mRNA-1">
    <property type="protein sequence ID" value="HPBE_0002218601-mRNA-1"/>
    <property type="gene ID" value="HPBE_0002218601"/>
</dbReference>
<protein>
    <submittedName>
        <fullName evidence="5">Tyrosinase_Cu-bd domain-containing protein</fullName>
    </submittedName>
</protein>
<dbReference type="PANTHER" id="PTHR11474">
    <property type="entry name" value="TYROSINASE FAMILY MEMBER"/>
    <property type="match status" value="1"/>
</dbReference>
<gene>
    <name evidence="3" type="ORF">HPBE_LOCUS22185</name>
</gene>
<dbReference type="InterPro" id="IPR008922">
    <property type="entry name" value="Di-copper_centre_dom_sf"/>
</dbReference>
<accession>A0A183GHW7</accession>
<dbReference type="Pfam" id="PF00264">
    <property type="entry name" value="Tyrosinase"/>
    <property type="match status" value="1"/>
</dbReference>
<proteinExistence type="predicted"/>
<reference evidence="3 4" key="1">
    <citation type="submission" date="2018-11" db="EMBL/GenBank/DDBJ databases">
        <authorList>
            <consortium name="Pathogen Informatics"/>
        </authorList>
    </citation>
    <scope>NUCLEOTIDE SEQUENCE [LARGE SCALE GENOMIC DNA]</scope>
</reference>
<accession>A0A3P8GJD5</accession>
<sequence length="72" mass="8588">MLRNGRVLNRAVRKEYRMLTIDERNRFHSAMWSLKRSGVYDEFARMHSLTARIGGAHSGPAFLPWHREYVKR</sequence>
<organism evidence="4 5">
    <name type="scientific">Heligmosomoides polygyrus</name>
    <name type="common">Parasitic roundworm</name>
    <dbReference type="NCBI Taxonomy" id="6339"/>
    <lineage>
        <taxon>Eukaryota</taxon>
        <taxon>Metazoa</taxon>
        <taxon>Ecdysozoa</taxon>
        <taxon>Nematoda</taxon>
        <taxon>Chromadorea</taxon>
        <taxon>Rhabditida</taxon>
        <taxon>Rhabditina</taxon>
        <taxon>Rhabditomorpha</taxon>
        <taxon>Strongyloidea</taxon>
        <taxon>Heligmosomidae</taxon>
        <taxon>Heligmosomoides</taxon>
    </lineage>
</organism>
<dbReference type="GO" id="GO:0016491">
    <property type="term" value="F:oxidoreductase activity"/>
    <property type="evidence" value="ECO:0007669"/>
    <property type="project" value="InterPro"/>
</dbReference>
<dbReference type="InterPro" id="IPR002227">
    <property type="entry name" value="Tyrosinase_Cu-bd"/>
</dbReference>
<dbReference type="Gene3D" id="1.10.1280.10">
    <property type="entry name" value="Di-copper center containing domain from catechol oxidase"/>
    <property type="match status" value="1"/>
</dbReference>
<dbReference type="AlphaFoldDB" id="A0A183GHW7"/>
<dbReference type="GO" id="GO:0046872">
    <property type="term" value="F:metal ion binding"/>
    <property type="evidence" value="ECO:0007669"/>
    <property type="project" value="UniProtKB-KW"/>
</dbReference>
<keyword evidence="4" id="KW-1185">Reference proteome</keyword>
<dbReference type="OrthoDB" id="5862182at2759"/>
<dbReference type="InterPro" id="IPR050316">
    <property type="entry name" value="Tyrosinase/Hemocyanin"/>
</dbReference>
<dbReference type="SUPFAM" id="SSF48056">
    <property type="entry name" value="Di-copper centre-containing domain"/>
    <property type="match status" value="1"/>
</dbReference>
<dbReference type="PANTHER" id="PTHR11474:SF21">
    <property type="entry name" value="SHKT DOMAIN-CONTAINING PROTEIN"/>
    <property type="match status" value="1"/>
</dbReference>